<gene>
    <name evidence="6" type="ORF">JKK62_05145</name>
</gene>
<keyword evidence="7" id="KW-1185">Reference proteome</keyword>
<dbReference type="InterPro" id="IPR016134">
    <property type="entry name" value="Dockerin_dom"/>
</dbReference>
<dbReference type="PROSITE" id="PS50053">
    <property type="entry name" value="UBIQUITIN_2"/>
    <property type="match status" value="1"/>
</dbReference>
<proteinExistence type="inferred from homology"/>
<dbReference type="CDD" id="cd14256">
    <property type="entry name" value="Dockerin_I"/>
    <property type="match status" value="1"/>
</dbReference>
<dbReference type="Pfam" id="PF00404">
    <property type="entry name" value="Dockerin_1"/>
    <property type="match status" value="1"/>
</dbReference>
<dbReference type="InterPro" id="IPR050158">
    <property type="entry name" value="Ubiquitin_ubiquitin-like"/>
</dbReference>
<evidence type="ECO:0000256" key="2">
    <source>
        <dbReference type="ARBA" id="ARBA00022499"/>
    </source>
</evidence>
<evidence type="ECO:0000256" key="3">
    <source>
        <dbReference type="SAM" id="SignalP"/>
    </source>
</evidence>
<evidence type="ECO:0008006" key="8">
    <source>
        <dbReference type="Google" id="ProtNLM"/>
    </source>
</evidence>
<accession>A0A934WPH4</accession>
<dbReference type="CDD" id="cd01803">
    <property type="entry name" value="Ubl_ubiquitin"/>
    <property type="match status" value="1"/>
</dbReference>
<sequence>MKKITMRVFAALFSVCVLFGTLSVSATAANIELAPTGMQIFVRTLTGKAVTLEVESNDTIENIKSKIQEKEGIPPDQQRLIFAGKQLEDGRTLADYNIQKESTLHLVLRIRGEFGLWLGDTQVTRENCGDIPSVTGGKASFDPETCVLTLDNVTRIRGEYRNSILYSELESLTIKFTGENHLNYFNYQEDPISLDADYTRDLGIYATGALCFDGSGSLSLEGFEQSIHAYAKSVTVESGALNIEMNWRHFDLVDYEETINCGAMTVNGGSLTINGYYTANGNHLGHGSVVVGSDNSYYADGIYCDSFSMTGGMMTVENYTRGIVADAISVTDGRITFSEGKDIGLYAMGDEGISISGTKTSVDVTCSNIAVASYSGAIALSDDVEIVAPEGGYIGTWYNGPAIVNEDGSGATEVRIASIYCTVTIDCGEYGEDLSVEVLRGARFFDALDNAGVFETLEAMETEDYIFRDLATKPLTEFADAEAFSNDAGALLNTTVTSDMTVYACFFTKLKEVALTLKQPAIGTTVCVTDGIQTPAPVLTVEEGAHYSIYTDPDYQYSQWYTTDNDEYKIFEGAFEEDGTYYVDCLLDPDFGYWMDDNTIVTANGATVKEAYGRMSLSVSLFTQAAPVVLGDFDGDGEVTIIDTTYIQRYLTDKRIPDTFNVSAADVDNDNIISIIDATWIQRWLAGRPIPYPIGKAI</sequence>
<dbReference type="GO" id="GO:0004553">
    <property type="term" value="F:hydrolase activity, hydrolyzing O-glycosyl compounds"/>
    <property type="evidence" value="ECO:0007669"/>
    <property type="project" value="InterPro"/>
</dbReference>
<evidence type="ECO:0000259" key="5">
    <source>
        <dbReference type="PROSITE" id="PS51766"/>
    </source>
</evidence>
<dbReference type="InterPro" id="IPR002105">
    <property type="entry name" value="Dockerin_1_rpt"/>
</dbReference>
<name>A0A934WPH4_9FIRM</name>
<evidence type="ECO:0000313" key="6">
    <source>
        <dbReference type="EMBL" id="MBK6088041.1"/>
    </source>
</evidence>
<feature type="domain" description="Ubiquitin-like" evidence="4">
    <location>
        <begin position="38"/>
        <end position="113"/>
    </location>
</feature>
<evidence type="ECO:0000259" key="4">
    <source>
        <dbReference type="PROSITE" id="PS50053"/>
    </source>
</evidence>
<dbReference type="PROSITE" id="PS00299">
    <property type="entry name" value="UBIQUITIN_1"/>
    <property type="match status" value="1"/>
</dbReference>
<evidence type="ECO:0000313" key="7">
    <source>
        <dbReference type="Proteomes" id="UP000633365"/>
    </source>
</evidence>
<comment type="similarity">
    <text evidence="1">Belongs to the ubiquitin family.</text>
</comment>
<reference evidence="6" key="1">
    <citation type="submission" date="2021-01" db="EMBL/GenBank/DDBJ databases">
        <title>Genome public.</title>
        <authorList>
            <person name="Liu C."/>
            <person name="Sun Q."/>
        </authorList>
    </citation>
    <scope>NUCLEOTIDE SEQUENCE</scope>
    <source>
        <strain evidence="6">M6</strain>
    </source>
</reference>
<dbReference type="SUPFAM" id="SSF54236">
    <property type="entry name" value="Ubiquitin-like"/>
    <property type="match status" value="1"/>
</dbReference>
<keyword evidence="2" id="KW-1017">Isopeptide bond</keyword>
<feature type="chain" id="PRO_5038338076" description="Dockerin domain-containing protein" evidence="3">
    <location>
        <begin position="29"/>
        <end position="698"/>
    </location>
</feature>
<keyword evidence="3" id="KW-0732">Signal</keyword>
<dbReference type="Proteomes" id="UP000633365">
    <property type="component" value="Unassembled WGS sequence"/>
</dbReference>
<dbReference type="Gene3D" id="3.10.20.90">
    <property type="entry name" value="Phosphatidylinositol 3-kinase Catalytic Subunit, Chain A, domain 1"/>
    <property type="match status" value="1"/>
</dbReference>
<dbReference type="SMART" id="SM00213">
    <property type="entry name" value="UBQ"/>
    <property type="match status" value="1"/>
</dbReference>
<dbReference type="EMBL" id="JAEQMG010000048">
    <property type="protein sequence ID" value="MBK6088041.1"/>
    <property type="molecule type" value="Genomic_DNA"/>
</dbReference>
<dbReference type="SUPFAM" id="SSF63446">
    <property type="entry name" value="Type I dockerin domain"/>
    <property type="match status" value="1"/>
</dbReference>
<dbReference type="InterPro" id="IPR019954">
    <property type="entry name" value="Ubiquitin_CS"/>
</dbReference>
<protein>
    <recommendedName>
        <fullName evidence="8">Dockerin domain-containing protein</fullName>
    </recommendedName>
</protein>
<evidence type="ECO:0000256" key="1">
    <source>
        <dbReference type="ARBA" id="ARBA00008430"/>
    </source>
</evidence>
<dbReference type="Pfam" id="PF00240">
    <property type="entry name" value="ubiquitin"/>
    <property type="match status" value="1"/>
</dbReference>
<dbReference type="PANTHER" id="PTHR10666">
    <property type="entry name" value="UBIQUITIN"/>
    <property type="match status" value="1"/>
</dbReference>
<dbReference type="GO" id="GO:0000272">
    <property type="term" value="P:polysaccharide catabolic process"/>
    <property type="evidence" value="ECO:0007669"/>
    <property type="project" value="InterPro"/>
</dbReference>
<dbReference type="PROSITE" id="PS51766">
    <property type="entry name" value="DOCKERIN"/>
    <property type="match status" value="1"/>
</dbReference>
<dbReference type="RefSeq" id="WP_186832954.1">
    <property type="nucleotide sequence ID" value="NZ_JAEQMG010000048.1"/>
</dbReference>
<dbReference type="Gene3D" id="1.10.1330.10">
    <property type="entry name" value="Dockerin domain"/>
    <property type="match status" value="1"/>
</dbReference>
<dbReference type="FunFam" id="3.10.20.90:FF:000009">
    <property type="entry name" value="Ubiquitin-60S ribosomal protein"/>
    <property type="match status" value="1"/>
</dbReference>
<dbReference type="InterPro" id="IPR000626">
    <property type="entry name" value="Ubiquitin-like_dom"/>
</dbReference>
<comment type="caution">
    <text evidence="6">The sequence shown here is derived from an EMBL/GenBank/DDBJ whole genome shotgun (WGS) entry which is preliminary data.</text>
</comment>
<dbReference type="InterPro" id="IPR029071">
    <property type="entry name" value="Ubiquitin-like_domsf"/>
</dbReference>
<feature type="signal peptide" evidence="3">
    <location>
        <begin position="1"/>
        <end position="28"/>
    </location>
</feature>
<organism evidence="6 7">
    <name type="scientific">Ruminococcus difficilis</name>
    <dbReference type="NCBI Taxonomy" id="2763069"/>
    <lineage>
        <taxon>Bacteria</taxon>
        <taxon>Bacillati</taxon>
        <taxon>Bacillota</taxon>
        <taxon>Clostridia</taxon>
        <taxon>Eubacteriales</taxon>
        <taxon>Oscillospiraceae</taxon>
        <taxon>Ruminococcus</taxon>
    </lineage>
</organism>
<dbReference type="InterPro" id="IPR036439">
    <property type="entry name" value="Dockerin_dom_sf"/>
</dbReference>
<feature type="domain" description="Dockerin" evidence="5">
    <location>
        <begin position="626"/>
        <end position="694"/>
    </location>
</feature>
<dbReference type="PRINTS" id="PR00348">
    <property type="entry name" value="UBIQUITIN"/>
</dbReference>
<dbReference type="AlphaFoldDB" id="A0A934WPH4"/>
<dbReference type="InterPro" id="IPR019956">
    <property type="entry name" value="Ubiquitin_dom"/>
</dbReference>